<accession>A0A5J5K052</accession>
<keyword evidence="3" id="KW-1185">Reference proteome</keyword>
<comment type="caution">
    <text evidence="2">The sequence shown here is derived from an EMBL/GenBank/DDBJ whole genome shotgun (WGS) entry which is preliminary data.</text>
</comment>
<feature type="transmembrane region" description="Helical" evidence="1">
    <location>
        <begin position="558"/>
        <end position="579"/>
    </location>
</feature>
<feature type="transmembrane region" description="Helical" evidence="1">
    <location>
        <begin position="272"/>
        <end position="294"/>
    </location>
</feature>
<feature type="transmembrane region" description="Helical" evidence="1">
    <location>
        <begin position="31"/>
        <end position="50"/>
    </location>
</feature>
<evidence type="ECO:0000313" key="3">
    <source>
        <dbReference type="Proteomes" id="UP000327011"/>
    </source>
</evidence>
<evidence type="ECO:0000313" key="2">
    <source>
        <dbReference type="EMBL" id="KAA9377522.1"/>
    </source>
</evidence>
<name>A0A5J5K052_9ACTN</name>
<feature type="transmembrane region" description="Helical" evidence="1">
    <location>
        <begin position="306"/>
        <end position="337"/>
    </location>
</feature>
<keyword evidence="1" id="KW-0812">Transmembrane</keyword>
<feature type="transmembrane region" description="Helical" evidence="1">
    <location>
        <begin position="437"/>
        <end position="456"/>
    </location>
</feature>
<feature type="transmembrane region" description="Helical" evidence="1">
    <location>
        <begin position="462"/>
        <end position="483"/>
    </location>
</feature>
<feature type="transmembrane region" description="Helical" evidence="1">
    <location>
        <begin position="237"/>
        <end position="260"/>
    </location>
</feature>
<gene>
    <name evidence="2" type="ORF">F5972_17960</name>
</gene>
<dbReference type="AlphaFoldDB" id="A0A5J5K052"/>
<dbReference type="EMBL" id="VYTZ01000006">
    <property type="protein sequence ID" value="KAA9377522.1"/>
    <property type="molecule type" value="Genomic_DNA"/>
</dbReference>
<keyword evidence="1" id="KW-1133">Transmembrane helix</keyword>
<feature type="transmembrane region" description="Helical" evidence="1">
    <location>
        <begin position="528"/>
        <end position="546"/>
    </location>
</feature>
<organism evidence="2 3">
    <name type="scientific">Microbispora cellulosiformans</name>
    <dbReference type="NCBI Taxonomy" id="2614688"/>
    <lineage>
        <taxon>Bacteria</taxon>
        <taxon>Bacillati</taxon>
        <taxon>Actinomycetota</taxon>
        <taxon>Actinomycetes</taxon>
        <taxon>Streptosporangiales</taxon>
        <taxon>Streptosporangiaceae</taxon>
        <taxon>Microbispora</taxon>
    </lineage>
</organism>
<reference evidence="2 3" key="1">
    <citation type="submission" date="2019-09" db="EMBL/GenBank/DDBJ databases">
        <title>Screening of Novel Bioactive Compounds from Soil-Associated.</title>
        <authorList>
            <person name="Gong X."/>
        </authorList>
    </citation>
    <scope>NUCLEOTIDE SEQUENCE [LARGE SCALE GENOMIC DNA]</scope>
    <source>
        <strain evidence="2 3">Gxj-6</strain>
    </source>
</reference>
<feature type="transmembrane region" description="Helical" evidence="1">
    <location>
        <begin position="349"/>
        <end position="371"/>
    </location>
</feature>
<dbReference type="Proteomes" id="UP000327011">
    <property type="component" value="Unassembled WGS sequence"/>
</dbReference>
<feature type="transmembrane region" description="Helical" evidence="1">
    <location>
        <begin position="123"/>
        <end position="143"/>
    </location>
</feature>
<feature type="transmembrane region" description="Helical" evidence="1">
    <location>
        <begin position="495"/>
        <end position="516"/>
    </location>
</feature>
<feature type="transmembrane region" description="Helical" evidence="1">
    <location>
        <begin position="210"/>
        <end position="231"/>
    </location>
</feature>
<keyword evidence="1" id="KW-0472">Membrane</keyword>
<sequence length="747" mass="78824">MGARWLPGAFAAAFAVAAVLRYGVSAVEVARFTAYAGLGIAAPGVLWVRALHRGGRTAAEEIALGLTCGYATEVFAYIGARALGAPLLVAGWPVATYVLFLAVPGLRRHWRSGRGRSAPPVWYSWSLALAFAYLTAWGAVTYFRPNPLTWPDLGRFVSDLPFHLALAGELKHHVPPSLPMVAGEPLLYHWFVYAHLAAASWVSGLEPLVLLARLAVLPMLAALVVLIGMTARRVTGLWAAASLSVAGAVLVALPSLYLGSNGSFTWGGIPDLAWTSPTQTFGAVLFAALVVLLVDTRRNPRHREAWALAALLLLAVMGAKATYLPLLAAGLVTVAVTETLRRGRPSRHALAMLALTGGCLLYAQFVLFGGARQAVVVAPLYTVRASWQELTGRGQLASPSPGSLWAMTGVWLLGWLVTWSGTAGLLIRPRSPLRPPLALMLGMGAAGLGTALLLGHPNRSHLFFLWGAYPYLVIASVCGLVAAVRRARQPRRVTAAAACAGVAAAYVVPALCGVRVPLGPGRPDAALVTPYLVLAALTVLTAVVVARMRGRRRGTAVALVMLAGAGLLADAHGFVLGHLPGRGGSGGAVAAERAQSVPPDVPAGAMAAGRWLRDHSAPGDLVATNAHCLRGTESHCDSRHFWVSALSERRVLVEGWAFSERSEGAWRPDRPATVLPFWDGRKMAANEAAFTTPSAAAIGLLRDRYGVRWLVADERLTGPGTSIGRFAGLRFRSGDWAVYRVPGGGGH</sequence>
<proteinExistence type="predicted"/>
<dbReference type="RefSeq" id="WP_150934715.1">
    <property type="nucleotide sequence ID" value="NZ_VYTZ01000006.1"/>
</dbReference>
<protein>
    <submittedName>
        <fullName evidence="2">Uncharacterized protein</fullName>
    </submittedName>
</protein>
<feature type="transmembrane region" description="Helical" evidence="1">
    <location>
        <begin position="85"/>
        <end position="103"/>
    </location>
</feature>
<evidence type="ECO:0000256" key="1">
    <source>
        <dbReference type="SAM" id="Phobius"/>
    </source>
</evidence>
<feature type="transmembrane region" description="Helical" evidence="1">
    <location>
        <begin position="62"/>
        <end position="79"/>
    </location>
</feature>